<comment type="caution">
    <text evidence="2">The sequence shown here is derived from an EMBL/GenBank/DDBJ whole genome shotgun (WGS) entry which is preliminary data.</text>
</comment>
<dbReference type="PANTHER" id="PTHR42827:SF1">
    <property type="entry name" value="IRON-SULFUR CLUSTER-BINDING PROTEIN"/>
    <property type="match status" value="1"/>
</dbReference>
<reference evidence="2 3" key="1">
    <citation type="journal article" date="2015" name="Int. J. Syst. Evol. Microbiol.">
        <title>Methanoculleus sediminis sp. nov., a methanogen from sediments near a submarine mud volcano.</title>
        <authorList>
            <person name="Chen S.C."/>
            <person name="Chen M.F."/>
            <person name="Lai M.C."/>
            <person name="Weng C.Y."/>
            <person name="Wu S.Y."/>
            <person name="Lin S."/>
            <person name="Yang T.F."/>
            <person name="Chen P.C."/>
        </authorList>
    </citation>
    <scope>NUCLEOTIDE SEQUENCE [LARGE SCALE GENOMIC DNA]</scope>
    <source>
        <strain evidence="2 3">S3Fa</strain>
    </source>
</reference>
<proteinExistence type="predicted"/>
<dbReference type="STRING" id="1550566.SZ63_09560"/>
<evidence type="ECO:0000259" key="1">
    <source>
        <dbReference type="PROSITE" id="PS51379"/>
    </source>
</evidence>
<name>A0A0H1R599_9EURY</name>
<dbReference type="InterPro" id="IPR017896">
    <property type="entry name" value="4Fe4S_Fe-S-bd"/>
</dbReference>
<dbReference type="PATRIC" id="fig|1550566.3.peg.2080"/>
<dbReference type="PANTHER" id="PTHR42827">
    <property type="entry name" value="IRON-SULFUR CLUSTER-BINDING PROTEIN-RELATED"/>
    <property type="match status" value="1"/>
</dbReference>
<dbReference type="PROSITE" id="PS51379">
    <property type="entry name" value="4FE4S_FER_2"/>
    <property type="match status" value="1"/>
</dbReference>
<keyword evidence="3" id="KW-1185">Reference proteome</keyword>
<accession>A0A0H1R599</accession>
<evidence type="ECO:0000313" key="2">
    <source>
        <dbReference type="EMBL" id="KLK87842.1"/>
    </source>
</evidence>
<sequence length="219" mass="23804">MPNDPEIIRAAIRKAHELGADVAGAVAAKRLVDCPSAVAEKHPGSQENRGTCIVLGLSHDPEHPELDLWEPGRGTPGDRILGNTGKNLARWLQEEYGVRARLIPYRIEDGGIYLKDAACMAGIGRMGRNNLVLVPGYGPKVRFRAVWADLECPEEPSPEGDIPCAGCEGYCTRACPMDAFPTGRFSRERCLARMNADRTSGRRRIDHCRACELACPAGG</sequence>
<evidence type="ECO:0000313" key="3">
    <source>
        <dbReference type="Proteomes" id="UP000035301"/>
    </source>
</evidence>
<protein>
    <recommendedName>
        <fullName evidence="1">4Fe-4S ferredoxin-type domain-containing protein</fullName>
    </recommendedName>
</protein>
<feature type="domain" description="4Fe-4S ferredoxin-type" evidence="1">
    <location>
        <begin position="154"/>
        <end position="185"/>
    </location>
</feature>
<gene>
    <name evidence="2" type="ORF">SZ63_09560</name>
</gene>
<dbReference type="RefSeq" id="WP_048184635.1">
    <property type="nucleotide sequence ID" value="NZ_JXOJ01000004.1"/>
</dbReference>
<dbReference type="EMBL" id="JXOJ01000004">
    <property type="protein sequence ID" value="KLK87842.1"/>
    <property type="molecule type" value="Genomic_DNA"/>
</dbReference>
<dbReference type="Proteomes" id="UP000035301">
    <property type="component" value="Unassembled WGS sequence"/>
</dbReference>
<dbReference type="AlphaFoldDB" id="A0A0H1R599"/>
<organism evidence="2 3">
    <name type="scientific">Methanoculleus sediminis</name>
    <dbReference type="NCBI Taxonomy" id="1550566"/>
    <lineage>
        <taxon>Archaea</taxon>
        <taxon>Methanobacteriati</taxon>
        <taxon>Methanobacteriota</taxon>
        <taxon>Stenosarchaea group</taxon>
        <taxon>Methanomicrobia</taxon>
        <taxon>Methanomicrobiales</taxon>
        <taxon>Methanomicrobiaceae</taxon>
        <taxon>Methanoculleus</taxon>
    </lineage>
</organism>
<dbReference type="OrthoDB" id="23478at2157"/>